<evidence type="ECO:0000256" key="5">
    <source>
        <dbReference type="ARBA" id="ARBA00011903"/>
    </source>
</evidence>
<dbReference type="NCBIfam" id="TIGR01007">
    <property type="entry name" value="eps_fam"/>
    <property type="match status" value="1"/>
</dbReference>
<evidence type="ECO:0000256" key="6">
    <source>
        <dbReference type="ARBA" id="ARBA00022475"/>
    </source>
</evidence>
<evidence type="ECO:0000256" key="11">
    <source>
        <dbReference type="ARBA" id="ARBA00022777"/>
    </source>
</evidence>
<comment type="subcellular location">
    <subcellularLocation>
        <location evidence="1">Cell inner membrane</location>
        <topology evidence="1">Multi-pass membrane protein</topology>
    </subcellularLocation>
</comment>
<proteinExistence type="inferred from homology"/>
<dbReference type="InterPro" id="IPR005702">
    <property type="entry name" value="Wzc-like_C"/>
</dbReference>
<dbReference type="PANTHER" id="PTHR32309">
    <property type="entry name" value="TYROSINE-PROTEIN KINASE"/>
    <property type="match status" value="1"/>
</dbReference>
<evidence type="ECO:0000313" key="22">
    <source>
        <dbReference type="Proteomes" id="UP000185984"/>
    </source>
</evidence>
<comment type="caution">
    <text evidence="21">The sequence shown here is derived from an EMBL/GenBank/DDBJ whole genome shotgun (WGS) entry which is preliminary data.</text>
</comment>
<comment type="similarity">
    <text evidence="4">Belongs to the etk/wzc family.</text>
</comment>
<evidence type="ECO:0000256" key="17">
    <source>
        <dbReference type="SAM" id="Coils"/>
    </source>
</evidence>
<dbReference type="PANTHER" id="PTHR32309:SF13">
    <property type="entry name" value="FERRIC ENTEROBACTIN TRANSPORT PROTEIN FEPE"/>
    <property type="match status" value="1"/>
</dbReference>
<accession>A0A1U7HLW2</accession>
<dbReference type="Pfam" id="PF02706">
    <property type="entry name" value="Wzz"/>
    <property type="match status" value="1"/>
</dbReference>
<dbReference type="SUPFAM" id="SSF52540">
    <property type="entry name" value="P-loop containing nucleoside triphosphate hydrolases"/>
    <property type="match status" value="1"/>
</dbReference>
<keyword evidence="11 21" id="KW-0418">Kinase</keyword>
<evidence type="ECO:0000256" key="7">
    <source>
        <dbReference type="ARBA" id="ARBA00022519"/>
    </source>
</evidence>
<keyword evidence="12" id="KW-0067">ATP-binding</keyword>
<dbReference type="OrthoDB" id="580971at2"/>
<evidence type="ECO:0000259" key="20">
    <source>
        <dbReference type="Pfam" id="PF13614"/>
    </source>
</evidence>
<comment type="catalytic activity">
    <reaction evidence="16">
        <text>L-tyrosyl-[protein] + ATP = O-phospho-L-tyrosyl-[protein] + ADP + H(+)</text>
        <dbReference type="Rhea" id="RHEA:10596"/>
        <dbReference type="Rhea" id="RHEA-COMP:10136"/>
        <dbReference type="Rhea" id="RHEA-COMP:20101"/>
        <dbReference type="ChEBI" id="CHEBI:15378"/>
        <dbReference type="ChEBI" id="CHEBI:30616"/>
        <dbReference type="ChEBI" id="CHEBI:46858"/>
        <dbReference type="ChEBI" id="CHEBI:61978"/>
        <dbReference type="ChEBI" id="CHEBI:456216"/>
        <dbReference type="EC" id="2.7.10.2"/>
    </reaction>
</comment>
<dbReference type="InterPro" id="IPR003856">
    <property type="entry name" value="LPS_length_determ_N"/>
</dbReference>
<keyword evidence="17" id="KW-0175">Coiled coil</keyword>
<dbReference type="Gene3D" id="3.40.50.300">
    <property type="entry name" value="P-loop containing nucleotide triphosphate hydrolases"/>
    <property type="match status" value="1"/>
</dbReference>
<evidence type="ECO:0000256" key="2">
    <source>
        <dbReference type="ARBA" id="ARBA00006683"/>
    </source>
</evidence>
<keyword evidence="22" id="KW-1185">Reference proteome</keyword>
<evidence type="ECO:0000256" key="3">
    <source>
        <dbReference type="ARBA" id="ARBA00007316"/>
    </source>
</evidence>
<dbReference type="Proteomes" id="UP000185984">
    <property type="component" value="Unassembled WGS sequence"/>
</dbReference>
<comment type="similarity">
    <text evidence="3">Belongs to the CpsD/CapB family.</text>
</comment>
<evidence type="ECO:0000256" key="18">
    <source>
        <dbReference type="SAM" id="Phobius"/>
    </source>
</evidence>
<keyword evidence="13 18" id="KW-1133">Transmembrane helix</keyword>
<keyword evidence="14 18" id="KW-0472">Membrane</keyword>
<dbReference type="CDD" id="cd05387">
    <property type="entry name" value="BY-kinase"/>
    <property type="match status" value="1"/>
</dbReference>
<keyword evidence="10" id="KW-0547">Nucleotide-binding</keyword>
<evidence type="ECO:0000256" key="13">
    <source>
        <dbReference type="ARBA" id="ARBA00022989"/>
    </source>
</evidence>
<feature type="transmembrane region" description="Helical" evidence="18">
    <location>
        <begin position="53"/>
        <end position="72"/>
    </location>
</feature>
<keyword evidence="9 18" id="KW-0812">Transmembrane</keyword>
<keyword evidence="8" id="KW-0808">Transferase</keyword>
<evidence type="ECO:0000256" key="8">
    <source>
        <dbReference type="ARBA" id="ARBA00022679"/>
    </source>
</evidence>
<evidence type="ECO:0000256" key="10">
    <source>
        <dbReference type="ARBA" id="ARBA00022741"/>
    </source>
</evidence>
<dbReference type="Pfam" id="PF13614">
    <property type="entry name" value="AAA_31"/>
    <property type="match status" value="1"/>
</dbReference>
<keyword evidence="6" id="KW-1003">Cell membrane</keyword>
<dbReference type="GO" id="GO:0005886">
    <property type="term" value="C:plasma membrane"/>
    <property type="evidence" value="ECO:0007669"/>
    <property type="project" value="UniProtKB-SubCell"/>
</dbReference>
<evidence type="ECO:0000256" key="1">
    <source>
        <dbReference type="ARBA" id="ARBA00004429"/>
    </source>
</evidence>
<evidence type="ECO:0000256" key="4">
    <source>
        <dbReference type="ARBA" id="ARBA00008883"/>
    </source>
</evidence>
<evidence type="ECO:0000256" key="14">
    <source>
        <dbReference type="ARBA" id="ARBA00023136"/>
    </source>
</evidence>
<dbReference type="EMBL" id="MRCC01000012">
    <property type="protein sequence ID" value="OKH24590.1"/>
    <property type="molecule type" value="Genomic_DNA"/>
</dbReference>
<keyword evidence="7" id="KW-0997">Cell inner membrane</keyword>
<evidence type="ECO:0000256" key="9">
    <source>
        <dbReference type="ARBA" id="ARBA00022692"/>
    </source>
</evidence>
<dbReference type="InterPro" id="IPR050445">
    <property type="entry name" value="Bact_polysacc_biosynth/exp"/>
</dbReference>
<dbReference type="InterPro" id="IPR027417">
    <property type="entry name" value="P-loop_NTPase"/>
</dbReference>
<evidence type="ECO:0000256" key="15">
    <source>
        <dbReference type="ARBA" id="ARBA00023137"/>
    </source>
</evidence>
<keyword evidence="15" id="KW-0829">Tyrosine-protein kinase</keyword>
<feature type="domain" description="Polysaccharide chain length determinant N-terminal" evidence="19">
    <location>
        <begin position="38"/>
        <end position="134"/>
    </location>
</feature>
<dbReference type="STRING" id="247279.NIES1031_14855"/>
<evidence type="ECO:0000259" key="19">
    <source>
        <dbReference type="Pfam" id="PF02706"/>
    </source>
</evidence>
<comment type="similarity">
    <text evidence="2">Belongs to the CpsC/CapA family.</text>
</comment>
<feature type="coiled-coil region" evidence="17">
    <location>
        <begin position="367"/>
        <end position="422"/>
    </location>
</feature>
<protein>
    <recommendedName>
        <fullName evidence="5">non-specific protein-tyrosine kinase</fullName>
        <ecNumber evidence="5">2.7.10.2</ecNumber>
    </recommendedName>
</protein>
<feature type="domain" description="AAA" evidence="20">
    <location>
        <begin position="570"/>
        <end position="696"/>
    </location>
</feature>
<dbReference type="GO" id="GO:0004715">
    <property type="term" value="F:non-membrane spanning protein tyrosine kinase activity"/>
    <property type="evidence" value="ECO:0007669"/>
    <property type="project" value="UniProtKB-EC"/>
</dbReference>
<dbReference type="InterPro" id="IPR025669">
    <property type="entry name" value="AAA_dom"/>
</dbReference>
<dbReference type="GO" id="GO:0005524">
    <property type="term" value="F:ATP binding"/>
    <property type="evidence" value="ECO:0007669"/>
    <property type="project" value="UniProtKB-KW"/>
</dbReference>
<sequence>MEEQIKNQLLFERNGNGKHPQPLLPIINTPLPIPDPTDEWDLRQLLALIRRRALVLGSVAIALSASVGFWTFTRQPKYEGGFQLLVEPVTAESQLEGLTQIPGVSTQMQKEGLDYDTQIQVLRSPELMAPIIKEIATRYPDVNYTSLLADLSINRFQETKILDIRYQDSDPQKIQYILQQLTAGFLKYSLQERQTNLRQGIQFVDEQMPQLQERVNTLQKQLQQFRQEYNFIDPEVKAEQLSQQVSTIKLQRLETQKALAETRALYTALQGKAGAQLAETVILNPNLQDQSEASQALNASSVYQNLVTQLREIDSQIAAESTRFQEDSPILLTLRQKRENLLPVLRQEAQRVLSNTLVEVSNQISGLEVRAAKIAQAEDNLNQQIQQLPTLARQYTDLQRELKVATESLNRFLEKRESLQIETAQKEIPWQTIAAPQLTQEEPISPNIKRNLILGTIAGLLAGMGAALLAERLDNVFHSPDDLKEIIKLPLLGTIPFRKSIPPATPAAEIEVVKKSEGIQLLLDSFSNSQGESYFPFLEAFRSLHTNINFLGSDTPIHSLVISSASHADGKSTTAVHLAQAAAAMGQRVLLVDADLRLPQVHNKLNLPNEAGLSNVITTSLPVDDAIQRSPLWENLYVLTSGPIPPDPVKLLSSKKMQQIMAQLRQSFDLVIYDTPPMLGLADSSLLAPYTAGIVLVVRMGKTDRSLLAQALDRLKMSPATILGTVCNGVKNYDFAPYNYYYYKPQV</sequence>
<evidence type="ECO:0000256" key="16">
    <source>
        <dbReference type="ARBA" id="ARBA00051245"/>
    </source>
</evidence>
<name>A0A1U7HLW2_9CHRO</name>
<evidence type="ECO:0000256" key="12">
    <source>
        <dbReference type="ARBA" id="ARBA00022840"/>
    </source>
</evidence>
<gene>
    <name evidence="21" type="ORF">NIES1031_14855</name>
</gene>
<dbReference type="RefSeq" id="WP_073550320.1">
    <property type="nucleotide sequence ID" value="NZ_CAWMVK010000004.1"/>
</dbReference>
<dbReference type="AlphaFoldDB" id="A0A1U7HLW2"/>
<organism evidence="21 22">
    <name type="scientific">Chroogloeocystis siderophila 5.2 s.c.1</name>
    <dbReference type="NCBI Taxonomy" id="247279"/>
    <lineage>
        <taxon>Bacteria</taxon>
        <taxon>Bacillati</taxon>
        <taxon>Cyanobacteriota</taxon>
        <taxon>Cyanophyceae</taxon>
        <taxon>Oscillatoriophycideae</taxon>
        <taxon>Chroococcales</taxon>
        <taxon>Chroococcaceae</taxon>
        <taxon>Chroogloeocystis</taxon>
    </lineage>
</organism>
<dbReference type="EC" id="2.7.10.2" evidence="5"/>
<reference evidence="21 22" key="1">
    <citation type="submission" date="2016-11" db="EMBL/GenBank/DDBJ databases">
        <title>Draft Genome Sequences of Nine Cyanobacterial Strains from Diverse Habitats.</title>
        <authorList>
            <person name="Zhu T."/>
            <person name="Hou S."/>
            <person name="Lu X."/>
            <person name="Hess W.R."/>
        </authorList>
    </citation>
    <scope>NUCLEOTIDE SEQUENCE [LARGE SCALE GENOMIC DNA]</scope>
    <source>
        <strain evidence="21 22">5.2 s.c.1</strain>
    </source>
</reference>
<feature type="coiled-coil region" evidence="17">
    <location>
        <begin position="201"/>
        <end position="228"/>
    </location>
</feature>
<evidence type="ECO:0000313" key="21">
    <source>
        <dbReference type="EMBL" id="OKH24590.1"/>
    </source>
</evidence>